<comment type="caution">
    <text evidence="2">The sequence shown here is derived from an EMBL/GenBank/DDBJ whole genome shotgun (WGS) entry which is preliminary data.</text>
</comment>
<dbReference type="AlphaFoldDB" id="A0A7X0PHK3"/>
<dbReference type="RefSeq" id="WP_184861801.1">
    <property type="nucleotide sequence ID" value="NZ_JACHLK010000011.1"/>
</dbReference>
<protein>
    <submittedName>
        <fullName evidence="2">Magnesium-transporting ATPase (P-type)</fullName>
    </submittedName>
</protein>
<feature type="transmembrane region" description="Helical" evidence="1">
    <location>
        <begin position="140"/>
        <end position="163"/>
    </location>
</feature>
<organism evidence="2 3">
    <name type="scientific">Acidovorax soli</name>
    <dbReference type="NCBI Taxonomy" id="592050"/>
    <lineage>
        <taxon>Bacteria</taxon>
        <taxon>Pseudomonadati</taxon>
        <taxon>Pseudomonadota</taxon>
        <taxon>Betaproteobacteria</taxon>
        <taxon>Burkholderiales</taxon>
        <taxon>Comamonadaceae</taxon>
        <taxon>Acidovorax</taxon>
    </lineage>
</organism>
<accession>A0A7X0PHK3</accession>
<proteinExistence type="predicted"/>
<keyword evidence="1" id="KW-0812">Transmembrane</keyword>
<feature type="transmembrane region" description="Helical" evidence="1">
    <location>
        <begin position="12"/>
        <end position="38"/>
    </location>
</feature>
<evidence type="ECO:0000256" key="1">
    <source>
        <dbReference type="SAM" id="Phobius"/>
    </source>
</evidence>
<keyword evidence="1" id="KW-1133">Transmembrane helix</keyword>
<feature type="transmembrane region" description="Helical" evidence="1">
    <location>
        <begin position="110"/>
        <end position="134"/>
    </location>
</feature>
<dbReference type="Proteomes" id="UP000575083">
    <property type="component" value="Unassembled WGS sequence"/>
</dbReference>
<feature type="transmembrane region" description="Helical" evidence="1">
    <location>
        <begin position="80"/>
        <end position="98"/>
    </location>
</feature>
<name>A0A7X0PHK3_9BURK</name>
<sequence length="176" mass="20115">MKFTNTNYDKSIAAIGWIFVGGVVFFIYFYTFLVLYAFTPFLPSNFLTVSHKVFGCSVLISDLSAVCKFTNFILLALHELTHYLLFLSIFCLLFHGALKLRKINFSVENFLYFLVGVLVVWLIFFLVPLIFSVVESGNEISINSLIFNIGELFLFLCAVFFLGRRRRGYGISKTSS</sequence>
<dbReference type="EMBL" id="JACHLK010000011">
    <property type="protein sequence ID" value="MBB6562107.1"/>
    <property type="molecule type" value="Genomic_DNA"/>
</dbReference>
<evidence type="ECO:0000313" key="3">
    <source>
        <dbReference type="Proteomes" id="UP000575083"/>
    </source>
</evidence>
<gene>
    <name evidence="2" type="ORF">HNP48_004816</name>
</gene>
<reference evidence="2 3" key="1">
    <citation type="submission" date="2020-08" db="EMBL/GenBank/DDBJ databases">
        <title>Functional genomics of gut bacteria from endangered species of beetles.</title>
        <authorList>
            <person name="Carlos-Shanley C."/>
        </authorList>
    </citation>
    <scope>NUCLEOTIDE SEQUENCE [LARGE SCALE GENOMIC DNA]</scope>
    <source>
        <strain evidence="2 3">S00198</strain>
    </source>
</reference>
<keyword evidence="1" id="KW-0472">Membrane</keyword>
<evidence type="ECO:0000313" key="2">
    <source>
        <dbReference type="EMBL" id="MBB6562107.1"/>
    </source>
</evidence>
<keyword evidence="3" id="KW-1185">Reference proteome</keyword>